<evidence type="ECO:0000313" key="3">
    <source>
        <dbReference type="Proteomes" id="UP001152523"/>
    </source>
</evidence>
<keyword evidence="3" id="KW-1185">Reference proteome</keyword>
<dbReference type="Proteomes" id="UP001152523">
    <property type="component" value="Unassembled WGS sequence"/>
</dbReference>
<proteinExistence type="predicted"/>
<evidence type="ECO:0000313" key="2">
    <source>
        <dbReference type="EMBL" id="CAH9135277.1"/>
    </source>
</evidence>
<feature type="region of interest" description="Disordered" evidence="1">
    <location>
        <begin position="1"/>
        <end position="145"/>
    </location>
</feature>
<gene>
    <name evidence="2" type="ORF">CEPIT_LOCUS34384</name>
</gene>
<comment type="caution">
    <text evidence="2">The sequence shown here is derived from an EMBL/GenBank/DDBJ whole genome shotgun (WGS) entry which is preliminary data.</text>
</comment>
<accession>A0AAV0FIK4</accession>
<protein>
    <submittedName>
        <fullName evidence="2">Uncharacterized protein</fullName>
    </submittedName>
</protein>
<dbReference type="AlphaFoldDB" id="A0AAV0FIK4"/>
<feature type="compositionally biased region" description="Basic and acidic residues" evidence="1">
    <location>
        <begin position="19"/>
        <end position="57"/>
    </location>
</feature>
<organism evidence="2 3">
    <name type="scientific">Cuscuta epithymum</name>
    <dbReference type="NCBI Taxonomy" id="186058"/>
    <lineage>
        <taxon>Eukaryota</taxon>
        <taxon>Viridiplantae</taxon>
        <taxon>Streptophyta</taxon>
        <taxon>Embryophyta</taxon>
        <taxon>Tracheophyta</taxon>
        <taxon>Spermatophyta</taxon>
        <taxon>Magnoliopsida</taxon>
        <taxon>eudicotyledons</taxon>
        <taxon>Gunneridae</taxon>
        <taxon>Pentapetalae</taxon>
        <taxon>asterids</taxon>
        <taxon>lamiids</taxon>
        <taxon>Solanales</taxon>
        <taxon>Convolvulaceae</taxon>
        <taxon>Cuscuteae</taxon>
        <taxon>Cuscuta</taxon>
        <taxon>Cuscuta subgen. Cuscuta</taxon>
    </lineage>
</organism>
<evidence type="ECO:0000256" key="1">
    <source>
        <dbReference type="SAM" id="MobiDB-lite"/>
    </source>
</evidence>
<sequence>MDRGRHSVDMSNLQRNRRKEIATRHPSLRKDKGKGRAESSSQSREDFETGYQRRDVDAMSDEQLQQLLAQNDGRFFQQQNISESIDEEELEDDDAEDDEGGDGTHGTPDDEQELENEGGSSQVGKKSKSPIIENNFTKRKRQNSR</sequence>
<name>A0AAV0FIK4_9ASTE</name>
<dbReference type="EMBL" id="CAMAPF010000987">
    <property type="protein sequence ID" value="CAH9135277.1"/>
    <property type="molecule type" value="Genomic_DNA"/>
</dbReference>
<feature type="compositionally biased region" description="Acidic residues" evidence="1">
    <location>
        <begin position="84"/>
        <end position="101"/>
    </location>
</feature>
<reference evidence="2" key="1">
    <citation type="submission" date="2022-07" db="EMBL/GenBank/DDBJ databases">
        <authorList>
            <person name="Macas J."/>
            <person name="Novak P."/>
            <person name="Neumann P."/>
        </authorList>
    </citation>
    <scope>NUCLEOTIDE SEQUENCE</scope>
</reference>